<organism evidence="1 2">
    <name type="scientific">Cichorium intybus</name>
    <name type="common">Chicory</name>
    <dbReference type="NCBI Taxonomy" id="13427"/>
    <lineage>
        <taxon>Eukaryota</taxon>
        <taxon>Viridiplantae</taxon>
        <taxon>Streptophyta</taxon>
        <taxon>Embryophyta</taxon>
        <taxon>Tracheophyta</taxon>
        <taxon>Spermatophyta</taxon>
        <taxon>Magnoliopsida</taxon>
        <taxon>eudicotyledons</taxon>
        <taxon>Gunneridae</taxon>
        <taxon>Pentapetalae</taxon>
        <taxon>asterids</taxon>
        <taxon>campanulids</taxon>
        <taxon>Asterales</taxon>
        <taxon>Asteraceae</taxon>
        <taxon>Cichorioideae</taxon>
        <taxon>Cichorieae</taxon>
        <taxon>Cichoriinae</taxon>
        <taxon>Cichorium</taxon>
    </lineage>
</organism>
<gene>
    <name evidence="1" type="ORF">L2E82_15803</name>
</gene>
<dbReference type="EMBL" id="CM042011">
    <property type="protein sequence ID" value="KAI3765760.1"/>
    <property type="molecule type" value="Genomic_DNA"/>
</dbReference>
<reference evidence="1 2" key="2">
    <citation type="journal article" date="2022" name="Mol. Ecol. Resour.">
        <title>The genomes of chicory, endive, great burdock and yacon provide insights into Asteraceae paleo-polyploidization history and plant inulin production.</title>
        <authorList>
            <person name="Fan W."/>
            <person name="Wang S."/>
            <person name="Wang H."/>
            <person name="Wang A."/>
            <person name="Jiang F."/>
            <person name="Liu H."/>
            <person name="Zhao H."/>
            <person name="Xu D."/>
            <person name="Zhang Y."/>
        </authorList>
    </citation>
    <scope>NUCLEOTIDE SEQUENCE [LARGE SCALE GENOMIC DNA]</scope>
    <source>
        <strain evidence="2">cv. Punajuju</strain>
        <tissue evidence="1">Leaves</tissue>
    </source>
</reference>
<name>A0ACB9F484_CICIN</name>
<evidence type="ECO:0000313" key="2">
    <source>
        <dbReference type="Proteomes" id="UP001055811"/>
    </source>
</evidence>
<reference evidence="2" key="1">
    <citation type="journal article" date="2022" name="Mol. Ecol. Resour.">
        <title>The genomes of chicory, endive, great burdock and yacon provide insights into Asteraceae palaeo-polyploidization history and plant inulin production.</title>
        <authorList>
            <person name="Fan W."/>
            <person name="Wang S."/>
            <person name="Wang H."/>
            <person name="Wang A."/>
            <person name="Jiang F."/>
            <person name="Liu H."/>
            <person name="Zhao H."/>
            <person name="Xu D."/>
            <person name="Zhang Y."/>
        </authorList>
    </citation>
    <scope>NUCLEOTIDE SEQUENCE [LARGE SCALE GENOMIC DNA]</scope>
    <source>
        <strain evidence="2">cv. Punajuju</strain>
    </source>
</reference>
<proteinExistence type="predicted"/>
<evidence type="ECO:0000313" key="1">
    <source>
        <dbReference type="EMBL" id="KAI3765760.1"/>
    </source>
</evidence>
<dbReference type="Proteomes" id="UP001055811">
    <property type="component" value="Linkage Group LG03"/>
</dbReference>
<sequence>MVRSDHTALKNIIAILPRLAKAGDVTTESESIVAESNADVVSAVIRLDIVDVQFLNTELLEAPIHHRLLYASIHLNAFSRVTGSKHTLGDASEISNAFRRSHLLKVH</sequence>
<accession>A0ACB9F484</accession>
<protein>
    <submittedName>
        <fullName evidence="1">Uncharacterized protein</fullName>
    </submittedName>
</protein>
<keyword evidence="2" id="KW-1185">Reference proteome</keyword>
<comment type="caution">
    <text evidence="1">The sequence shown here is derived from an EMBL/GenBank/DDBJ whole genome shotgun (WGS) entry which is preliminary data.</text>
</comment>